<dbReference type="PANTHER" id="PTHR46609:SF8">
    <property type="entry name" value="YQAJ VIRAL RECOMBINASE DOMAIN-CONTAINING PROTEIN"/>
    <property type="match status" value="1"/>
</dbReference>
<dbReference type="InterPro" id="IPR011335">
    <property type="entry name" value="Restrct_endonuc-II-like"/>
</dbReference>
<dbReference type="Gene3D" id="3.90.320.10">
    <property type="match status" value="1"/>
</dbReference>
<dbReference type="SUPFAM" id="SSF52980">
    <property type="entry name" value="Restriction endonuclease-like"/>
    <property type="match status" value="1"/>
</dbReference>
<dbReference type="PANTHER" id="PTHR46609">
    <property type="entry name" value="EXONUCLEASE, PHAGE-TYPE/RECB, C-TERMINAL DOMAIN-CONTAINING PROTEIN"/>
    <property type="match status" value="1"/>
</dbReference>
<protein>
    <recommendedName>
        <fullName evidence="1">YqaJ viral recombinase domain-containing protein</fullName>
    </recommendedName>
</protein>
<dbReference type="CDD" id="cd22343">
    <property type="entry name" value="PDDEXK_lambda_exonuclease-like"/>
    <property type="match status" value="1"/>
</dbReference>
<evidence type="ECO:0000313" key="2">
    <source>
        <dbReference type="EMBL" id="QHU26256.1"/>
    </source>
</evidence>
<accession>A0A6C0L5L0</accession>
<proteinExistence type="predicted"/>
<dbReference type="InterPro" id="IPR051703">
    <property type="entry name" value="NF-kappa-B_Signaling_Reg"/>
</dbReference>
<feature type="domain" description="YqaJ viral recombinase" evidence="1">
    <location>
        <begin position="81"/>
        <end position="219"/>
    </location>
</feature>
<dbReference type="EMBL" id="MN740438">
    <property type="protein sequence ID" value="QHU26256.1"/>
    <property type="molecule type" value="Genomic_DNA"/>
</dbReference>
<sequence length="349" mass="40043">MKTIEEIHPLPTHPSYFDEWYTDIYDFWITTGEECPKELYTVLALRKRIYDASFDVGIKTPSTDAWKWLLTVDQMPQRTEEWYTQKRNMVTASEISNLWKGPRSRISLIAAKSGPPKESPTKSLAVLRESTSAMDWGVRYEPVVKAILEREPNTKIQELGRIQHRTVQGLAASPDGLYVESADKCGFLIEIKCPTTRVIDSKIPFEYWCQMQIQMEVCDIDMCEYVEAKFAEGASASASAPASAEATGFISLFVSESTDEMKYVYHAEPVVTDASSWLCIETYSWTCTSMRRTMVARDRAWFEKMQPDIDLFWKEVADVREGRRVLEPPKKKALPVPQEDTQVYSFVDD</sequence>
<dbReference type="InterPro" id="IPR011604">
    <property type="entry name" value="PDDEXK-like_dom_sf"/>
</dbReference>
<reference evidence="2" key="1">
    <citation type="journal article" date="2020" name="Nature">
        <title>Giant virus diversity and host interactions through global metagenomics.</title>
        <authorList>
            <person name="Schulz F."/>
            <person name="Roux S."/>
            <person name="Paez-Espino D."/>
            <person name="Jungbluth S."/>
            <person name="Walsh D.A."/>
            <person name="Denef V.J."/>
            <person name="McMahon K.D."/>
            <person name="Konstantinidis K.T."/>
            <person name="Eloe-Fadrosh E.A."/>
            <person name="Kyrpides N.C."/>
            <person name="Woyke T."/>
        </authorList>
    </citation>
    <scope>NUCLEOTIDE SEQUENCE</scope>
    <source>
        <strain evidence="2">GVMAG-M-3300027759-16</strain>
    </source>
</reference>
<dbReference type="InterPro" id="IPR019080">
    <property type="entry name" value="YqaJ_viral_recombinase"/>
</dbReference>
<dbReference type="Pfam" id="PF09588">
    <property type="entry name" value="YqaJ"/>
    <property type="match status" value="1"/>
</dbReference>
<dbReference type="AlphaFoldDB" id="A0A6C0L5L0"/>
<organism evidence="2">
    <name type="scientific">viral metagenome</name>
    <dbReference type="NCBI Taxonomy" id="1070528"/>
    <lineage>
        <taxon>unclassified sequences</taxon>
        <taxon>metagenomes</taxon>
        <taxon>organismal metagenomes</taxon>
    </lineage>
</organism>
<evidence type="ECO:0000259" key="1">
    <source>
        <dbReference type="Pfam" id="PF09588"/>
    </source>
</evidence>
<name>A0A6C0L5L0_9ZZZZ</name>